<feature type="signal peptide" evidence="1">
    <location>
        <begin position="1"/>
        <end position="19"/>
    </location>
</feature>
<evidence type="ECO:0000313" key="2">
    <source>
        <dbReference type="EMBL" id="CAA7026674.1"/>
    </source>
</evidence>
<name>A0A6D2ID28_9BRAS</name>
<dbReference type="AlphaFoldDB" id="A0A6D2ID28"/>
<organism evidence="2 3">
    <name type="scientific">Microthlaspi erraticum</name>
    <dbReference type="NCBI Taxonomy" id="1685480"/>
    <lineage>
        <taxon>Eukaryota</taxon>
        <taxon>Viridiplantae</taxon>
        <taxon>Streptophyta</taxon>
        <taxon>Embryophyta</taxon>
        <taxon>Tracheophyta</taxon>
        <taxon>Spermatophyta</taxon>
        <taxon>Magnoliopsida</taxon>
        <taxon>eudicotyledons</taxon>
        <taxon>Gunneridae</taxon>
        <taxon>Pentapetalae</taxon>
        <taxon>rosids</taxon>
        <taxon>malvids</taxon>
        <taxon>Brassicales</taxon>
        <taxon>Brassicaceae</taxon>
        <taxon>Coluteocarpeae</taxon>
        <taxon>Microthlaspi</taxon>
    </lineage>
</organism>
<evidence type="ECO:0000313" key="3">
    <source>
        <dbReference type="Proteomes" id="UP000467841"/>
    </source>
</evidence>
<evidence type="ECO:0000256" key="1">
    <source>
        <dbReference type="SAM" id="SignalP"/>
    </source>
</evidence>
<keyword evidence="1" id="KW-0732">Signal</keyword>
<keyword evidence="3" id="KW-1185">Reference proteome</keyword>
<feature type="chain" id="PRO_5025624784" evidence="1">
    <location>
        <begin position="20"/>
        <end position="103"/>
    </location>
</feature>
<dbReference type="EMBL" id="CACVBM020001052">
    <property type="protein sequence ID" value="CAA7026674.1"/>
    <property type="molecule type" value="Genomic_DNA"/>
</dbReference>
<protein>
    <submittedName>
        <fullName evidence="2">Uncharacterized protein</fullName>
    </submittedName>
</protein>
<comment type="caution">
    <text evidence="2">The sequence shown here is derived from an EMBL/GenBank/DDBJ whole genome shotgun (WGS) entry which is preliminary data.</text>
</comment>
<reference evidence="2" key="1">
    <citation type="submission" date="2020-01" db="EMBL/GenBank/DDBJ databases">
        <authorList>
            <person name="Mishra B."/>
        </authorList>
    </citation>
    <scope>NUCLEOTIDE SEQUENCE [LARGE SCALE GENOMIC DNA]</scope>
</reference>
<dbReference type="Proteomes" id="UP000467841">
    <property type="component" value="Unassembled WGS sequence"/>
</dbReference>
<gene>
    <name evidence="2" type="ORF">MERR_LOCUS13909</name>
</gene>
<proteinExistence type="predicted"/>
<sequence length="103" mass="11391">MPRYLVISFPSLFCSFILASSLSLLDLSPCKVICKITGDLEDRILETAEEISGPVDKAKARARKQRELEKSKKALESAASTVRIGAKVAAAQRLKELKRLQML</sequence>
<accession>A0A6D2ID28</accession>